<dbReference type="EMBL" id="QKYT01000001">
    <property type="protein sequence ID" value="RIA99745.1"/>
    <property type="molecule type" value="Genomic_DNA"/>
</dbReference>
<keyword evidence="2" id="KW-1185">Reference proteome</keyword>
<feature type="non-terminal residue" evidence="1">
    <location>
        <position position="101"/>
    </location>
</feature>
<protein>
    <submittedName>
        <fullName evidence="1">Uncharacterized protein</fullName>
    </submittedName>
</protein>
<dbReference type="OrthoDB" id="1748060at2759"/>
<proteinExistence type="predicted"/>
<accession>A0A397TST9</accession>
<name>A0A397TST9_9GLOM</name>
<dbReference type="STRING" id="658196.A0A397TST9"/>
<comment type="caution">
    <text evidence="1">The sequence shown here is derived from an EMBL/GenBank/DDBJ whole genome shotgun (WGS) entry which is preliminary data.</text>
</comment>
<dbReference type="AlphaFoldDB" id="A0A397TST9"/>
<dbReference type="PANTHER" id="PTHR45786">
    <property type="entry name" value="DNA BINDING PROTEIN-LIKE"/>
    <property type="match status" value="1"/>
</dbReference>
<evidence type="ECO:0000313" key="2">
    <source>
        <dbReference type="Proteomes" id="UP000265703"/>
    </source>
</evidence>
<organism evidence="1 2">
    <name type="scientific">Glomus cerebriforme</name>
    <dbReference type="NCBI Taxonomy" id="658196"/>
    <lineage>
        <taxon>Eukaryota</taxon>
        <taxon>Fungi</taxon>
        <taxon>Fungi incertae sedis</taxon>
        <taxon>Mucoromycota</taxon>
        <taxon>Glomeromycotina</taxon>
        <taxon>Glomeromycetes</taxon>
        <taxon>Glomerales</taxon>
        <taxon>Glomeraceae</taxon>
        <taxon>Glomus</taxon>
    </lineage>
</organism>
<dbReference type="Proteomes" id="UP000265703">
    <property type="component" value="Unassembled WGS sequence"/>
</dbReference>
<dbReference type="PANTHER" id="PTHR45786:SF74">
    <property type="entry name" value="ATP-DEPENDENT DNA HELICASE"/>
    <property type="match status" value="1"/>
</dbReference>
<evidence type="ECO:0000313" key="1">
    <source>
        <dbReference type="EMBL" id="RIA99745.1"/>
    </source>
</evidence>
<sequence>YNSALSFTSIGAKIDNQITGTSRIYTFRIHGKMHYRIGTLLPDSEIQSQFAQMYIYDTDNELQNRLNVLPDLDTSILLELQQMLHTINPYVIVFHQVSNLL</sequence>
<reference evidence="1 2" key="1">
    <citation type="submission" date="2018-06" db="EMBL/GenBank/DDBJ databases">
        <title>Comparative genomics reveals the genomic features of Rhizophagus irregularis, R. cerebriforme, R. diaphanum and Gigaspora rosea, and their symbiotic lifestyle signature.</title>
        <authorList>
            <person name="Morin E."/>
            <person name="San Clemente H."/>
            <person name="Chen E.C.H."/>
            <person name="De La Providencia I."/>
            <person name="Hainaut M."/>
            <person name="Kuo A."/>
            <person name="Kohler A."/>
            <person name="Murat C."/>
            <person name="Tang N."/>
            <person name="Roy S."/>
            <person name="Loubradou J."/>
            <person name="Henrissat B."/>
            <person name="Grigoriev I.V."/>
            <person name="Corradi N."/>
            <person name="Roux C."/>
            <person name="Martin F.M."/>
        </authorList>
    </citation>
    <scope>NUCLEOTIDE SEQUENCE [LARGE SCALE GENOMIC DNA]</scope>
    <source>
        <strain evidence="1 2">DAOM 227022</strain>
    </source>
</reference>
<feature type="non-terminal residue" evidence="1">
    <location>
        <position position="1"/>
    </location>
</feature>
<gene>
    <name evidence="1" type="ORF">C1645_667870</name>
</gene>